<evidence type="ECO:0000313" key="1">
    <source>
        <dbReference type="EMBL" id="KAF0685564.1"/>
    </source>
</evidence>
<dbReference type="EMBL" id="CAADRA010007101">
    <property type="protein sequence ID" value="VFT99230.1"/>
    <property type="molecule type" value="Genomic_DNA"/>
</dbReference>
<dbReference type="AlphaFoldDB" id="A0A485LM39"/>
<dbReference type="Proteomes" id="UP000332933">
    <property type="component" value="Unassembled WGS sequence"/>
</dbReference>
<dbReference type="SUPFAM" id="SSF50249">
    <property type="entry name" value="Nucleic acid-binding proteins"/>
    <property type="match status" value="1"/>
</dbReference>
<reference evidence="1" key="2">
    <citation type="submission" date="2019-06" db="EMBL/GenBank/DDBJ databases">
        <title>Genomics analysis of Aphanomyces spp. identifies a new class of oomycete effector associated with host adaptation.</title>
        <authorList>
            <person name="Gaulin E."/>
        </authorList>
    </citation>
    <scope>NUCLEOTIDE SEQUENCE</scope>
    <source>
        <strain evidence="1">CBS 578.67</strain>
    </source>
</reference>
<gene>
    <name evidence="2" type="primary">Aste57867_22572</name>
    <name evidence="1" type="ORF">As57867_022502</name>
    <name evidence="2" type="ORF">ASTE57867_22572</name>
</gene>
<dbReference type="Gene3D" id="2.40.50.140">
    <property type="entry name" value="Nucleic acid-binding proteins"/>
    <property type="match status" value="1"/>
</dbReference>
<dbReference type="InterPro" id="IPR012340">
    <property type="entry name" value="NA-bd_OB-fold"/>
</dbReference>
<protein>
    <submittedName>
        <fullName evidence="2">Aste57867_22572 protein</fullName>
    </submittedName>
</protein>
<sequence length="184" mass="20684">MAAPKVKHNFVPCAIIERASVDSMLYVACPTCRRAIHTRDANQKFFCYSCQLSIEPENTVFSFKLAVPSESVLYVALHPCLEMRCAIGLTYLDVILFNEVVEAFLGCFATHYYHFVQKWDSFPQHLASVLEGMHVSLTLRPPPPSQDPNLFKRDPKVLAIEPLVRISTGPLMNDVIAIAENEEA</sequence>
<keyword evidence="3" id="KW-1185">Reference proteome</keyword>
<reference evidence="2 3" key="1">
    <citation type="submission" date="2019-03" db="EMBL/GenBank/DDBJ databases">
        <authorList>
            <person name="Gaulin E."/>
            <person name="Dumas B."/>
        </authorList>
    </citation>
    <scope>NUCLEOTIDE SEQUENCE [LARGE SCALE GENOMIC DNA]</scope>
    <source>
        <strain evidence="2">CBS 568.67</strain>
    </source>
</reference>
<evidence type="ECO:0000313" key="3">
    <source>
        <dbReference type="Proteomes" id="UP000332933"/>
    </source>
</evidence>
<organism evidence="2 3">
    <name type="scientific">Aphanomyces stellatus</name>
    <dbReference type="NCBI Taxonomy" id="120398"/>
    <lineage>
        <taxon>Eukaryota</taxon>
        <taxon>Sar</taxon>
        <taxon>Stramenopiles</taxon>
        <taxon>Oomycota</taxon>
        <taxon>Saprolegniomycetes</taxon>
        <taxon>Saprolegniales</taxon>
        <taxon>Verrucalvaceae</taxon>
        <taxon>Aphanomyces</taxon>
    </lineage>
</organism>
<evidence type="ECO:0000313" key="2">
    <source>
        <dbReference type="EMBL" id="VFT99230.1"/>
    </source>
</evidence>
<dbReference type="OrthoDB" id="74266at2759"/>
<dbReference type="EMBL" id="VJMH01007075">
    <property type="protein sequence ID" value="KAF0685564.1"/>
    <property type="molecule type" value="Genomic_DNA"/>
</dbReference>
<accession>A0A485LM39</accession>
<proteinExistence type="predicted"/>
<name>A0A485LM39_9STRA</name>